<comment type="caution">
    <text evidence="2">The sequence shown here is derived from an EMBL/GenBank/DDBJ whole genome shotgun (WGS) entry which is preliminary data.</text>
</comment>
<evidence type="ECO:0000313" key="2">
    <source>
        <dbReference type="EMBL" id="GFZ17148.1"/>
    </source>
</evidence>
<organism evidence="2 3">
    <name type="scientific">Actinidia rufa</name>
    <dbReference type="NCBI Taxonomy" id="165716"/>
    <lineage>
        <taxon>Eukaryota</taxon>
        <taxon>Viridiplantae</taxon>
        <taxon>Streptophyta</taxon>
        <taxon>Embryophyta</taxon>
        <taxon>Tracheophyta</taxon>
        <taxon>Spermatophyta</taxon>
        <taxon>Magnoliopsida</taxon>
        <taxon>eudicotyledons</taxon>
        <taxon>Gunneridae</taxon>
        <taxon>Pentapetalae</taxon>
        <taxon>asterids</taxon>
        <taxon>Ericales</taxon>
        <taxon>Actinidiaceae</taxon>
        <taxon>Actinidia</taxon>
    </lineage>
</organism>
<feature type="region of interest" description="Disordered" evidence="1">
    <location>
        <begin position="191"/>
        <end position="210"/>
    </location>
</feature>
<dbReference type="Proteomes" id="UP000585474">
    <property type="component" value="Unassembled WGS sequence"/>
</dbReference>
<dbReference type="AlphaFoldDB" id="A0A7J0H2A0"/>
<keyword evidence="3" id="KW-1185">Reference proteome</keyword>
<dbReference type="OrthoDB" id="1740536at2759"/>
<sequence length="407" mass="45452">MTSSCYRSGITEIYFPNMVARDSLLNILTRIFSLQLYKDHFPIIKGTLNVHTTGHFLLRALLYIFPSLSLPWSDLHAGGVLSGLTLAVYCCSSAQVSRFGAVYGNDNSHPSMHLRSHLLPRPSASSPLDYGAHPMVNTNQTPNLEGLHREIHDMAEQMRIMNENNARLIQHLTTSPLPQAAPHVLEVQRPRCSNRSGGEESHSHHSIGTSAPVIMEALTKQTELPFTKMVMKIRVSSKFKLPTQIRIYERKIDPMELLDSYKNLMLLQGYSDEEQIADLIKKGYLRKYVVDHSLLNSPERRYGNNMPIAGDIQVIHGKFGSGECSSSSIKRHAKSASGQAEEEVYNLSSAAIDTHPPITFNNDNLRGLHLPRDDALVVLAVIANFNLQRILVDNGSLTDILFHLGVR</sequence>
<proteinExistence type="predicted"/>
<evidence type="ECO:0000313" key="3">
    <source>
        <dbReference type="Proteomes" id="UP000585474"/>
    </source>
</evidence>
<evidence type="ECO:0000256" key="1">
    <source>
        <dbReference type="SAM" id="MobiDB-lite"/>
    </source>
</evidence>
<protein>
    <submittedName>
        <fullName evidence="2">Uncharacterized protein</fullName>
    </submittedName>
</protein>
<dbReference type="EMBL" id="BJWL01000026">
    <property type="protein sequence ID" value="GFZ17148.1"/>
    <property type="molecule type" value="Genomic_DNA"/>
</dbReference>
<accession>A0A7J0H2A0</accession>
<reference evidence="2 3" key="1">
    <citation type="submission" date="2019-07" db="EMBL/GenBank/DDBJ databases">
        <title>De Novo Assembly of kiwifruit Actinidia rufa.</title>
        <authorList>
            <person name="Sugita-Konishi S."/>
            <person name="Sato K."/>
            <person name="Mori E."/>
            <person name="Abe Y."/>
            <person name="Kisaki G."/>
            <person name="Hamano K."/>
            <person name="Suezawa K."/>
            <person name="Otani M."/>
            <person name="Fukuda T."/>
            <person name="Manabe T."/>
            <person name="Gomi K."/>
            <person name="Tabuchi M."/>
            <person name="Akimitsu K."/>
            <person name="Kataoka I."/>
        </authorList>
    </citation>
    <scope>NUCLEOTIDE SEQUENCE [LARGE SCALE GENOMIC DNA]</scope>
    <source>
        <strain evidence="3">cv. Fuchu</strain>
    </source>
</reference>
<name>A0A7J0H2A0_9ERIC</name>
<gene>
    <name evidence="2" type="ORF">Acr_26g0004180</name>
</gene>